<dbReference type="Proteomes" id="UP001501581">
    <property type="component" value="Unassembled WGS sequence"/>
</dbReference>
<dbReference type="RefSeq" id="WP_343996989.1">
    <property type="nucleotide sequence ID" value="NZ_BAAALG010000024.1"/>
</dbReference>
<comment type="caution">
    <text evidence="1">The sequence shown here is derived from an EMBL/GenBank/DDBJ whole genome shotgun (WGS) entry which is preliminary data.</text>
</comment>
<keyword evidence="2" id="KW-1185">Reference proteome</keyword>
<evidence type="ECO:0000313" key="2">
    <source>
        <dbReference type="Proteomes" id="UP001501581"/>
    </source>
</evidence>
<gene>
    <name evidence="1" type="ORF">GCM10009668_42940</name>
</gene>
<dbReference type="EMBL" id="BAAALG010000024">
    <property type="protein sequence ID" value="GAA1115649.1"/>
    <property type="molecule type" value="Genomic_DNA"/>
</dbReference>
<sequence length="248" mass="27166">MGSLLYPRLSRSAAQSLILERADASLSDLAAESMLVHPDAQPSATGGHPVDSYRLSEVQAAIRGIAEQAGYPKPLGTSTQNFDRPCGSMLLQLMDIVPADAAEEGVWSFLTLVVVPEVGPWRFPGRSEERLLGRPRNVLRRTWWRAWALGPDLENAPDGCTPLGEDESVQIMERPSLGGNRRTARALQAALWRAEQSGLSVARSEVMRELARRLRAVKSHIALDALDDAALSYLLDRLTIEALKSMSE</sequence>
<dbReference type="Pfam" id="PF19866">
    <property type="entry name" value="DUF6339"/>
    <property type="match status" value="1"/>
</dbReference>
<protein>
    <submittedName>
        <fullName evidence="1">Uncharacterized protein</fullName>
    </submittedName>
</protein>
<accession>A0ABN1U3T2</accession>
<reference evidence="1 2" key="1">
    <citation type="journal article" date="2019" name="Int. J. Syst. Evol. Microbiol.">
        <title>The Global Catalogue of Microorganisms (GCM) 10K type strain sequencing project: providing services to taxonomists for standard genome sequencing and annotation.</title>
        <authorList>
            <consortium name="The Broad Institute Genomics Platform"/>
            <consortium name="The Broad Institute Genome Sequencing Center for Infectious Disease"/>
            <person name="Wu L."/>
            <person name="Ma J."/>
        </authorList>
    </citation>
    <scope>NUCLEOTIDE SEQUENCE [LARGE SCALE GENOMIC DNA]</scope>
    <source>
        <strain evidence="1 2">JCM 13008</strain>
    </source>
</reference>
<proteinExistence type="predicted"/>
<name>A0ABN1U3T2_9ACTN</name>
<organism evidence="1 2">
    <name type="scientific">Nocardioides dubius</name>
    <dbReference type="NCBI Taxonomy" id="317019"/>
    <lineage>
        <taxon>Bacteria</taxon>
        <taxon>Bacillati</taxon>
        <taxon>Actinomycetota</taxon>
        <taxon>Actinomycetes</taxon>
        <taxon>Propionibacteriales</taxon>
        <taxon>Nocardioidaceae</taxon>
        <taxon>Nocardioides</taxon>
    </lineage>
</organism>
<evidence type="ECO:0000313" key="1">
    <source>
        <dbReference type="EMBL" id="GAA1115649.1"/>
    </source>
</evidence>
<dbReference type="InterPro" id="IPR045920">
    <property type="entry name" value="DUF6339"/>
</dbReference>